<keyword evidence="4" id="KW-1185">Reference proteome</keyword>
<reference evidence="3 4" key="1">
    <citation type="journal article" date="2012" name="Genome Biol.">
        <title>Genome and low-iron response of an oceanic diatom adapted to chronic iron limitation.</title>
        <authorList>
            <person name="Lommer M."/>
            <person name="Specht M."/>
            <person name="Roy A.S."/>
            <person name="Kraemer L."/>
            <person name="Andreson R."/>
            <person name="Gutowska M.A."/>
            <person name="Wolf J."/>
            <person name="Bergner S.V."/>
            <person name="Schilhabel M.B."/>
            <person name="Klostermeier U.C."/>
            <person name="Beiko R.G."/>
            <person name="Rosenstiel P."/>
            <person name="Hippler M."/>
            <person name="Laroche J."/>
        </authorList>
    </citation>
    <scope>NUCLEOTIDE SEQUENCE [LARGE SCALE GENOMIC DNA]</scope>
    <source>
        <strain evidence="3 4">CCMP1005</strain>
    </source>
</reference>
<keyword evidence="2" id="KW-0812">Transmembrane</keyword>
<feature type="coiled-coil region" evidence="1">
    <location>
        <begin position="53"/>
        <end position="87"/>
    </location>
</feature>
<feature type="coiled-coil region" evidence="1">
    <location>
        <begin position="120"/>
        <end position="154"/>
    </location>
</feature>
<keyword evidence="2" id="KW-0472">Membrane</keyword>
<sequence>MQRGHRLFATRARALALSRSMLSSSRMGQQSHWGLGRFETRQLASTSRPIPPKDESQAAIERSEQLHAELKQMIEAQKAKAVEERARPFGSNFVHFVKSSKPQMINIFFSFVCVLLAYQIHAMRAGIKKLMAENEEKDEEVGRLRGILAELSREPSGDGPATFASAAASRCADIVRGRFSDSEKRAGTAGYWG</sequence>
<feature type="transmembrane region" description="Helical" evidence="2">
    <location>
        <begin position="103"/>
        <end position="121"/>
    </location>
</feature>
<evidence type="ECO:0000313" key="3">
    <source>
        <dbReference type="EMBL" id="EJK70180.1"/>
    </source>
</evidence>
<dbReference type="Proteomes" id="UP000266841">
    <property type="component" value="Unassembled WGS sequence"/>
</dbReference>
<comment type="caution">
    <text evidence="3">The sequence shown here is derived from an EMBL/GenBank/DDBJ whole genome shotgun (WGS) entry which is preliminary data.</text>
</comment>
<feature type="non-terminal residue" evidence="3">
    <location>
        <position position="193"/>
    </location>
</feature>
<organism evidence="3 4">
    <name type="scientific">Thalassiosira oceanica</name>
    <name type="common">Marine diatom</name>
    <dbReference type="NCBI Taxonomy" id="159749"/>
    <lineage>
        <taxon>Eukaryota</taxon>
        <taxon>Sar</taxon>
        <taxon>Stramenopiles</taxon>
        <taxon>Ochrophyta</taxon>
        <taxon>Bacillariophyta</taxon>
        <taxon>Coscinodiscophyceae</taxon>
        <taxon>Thalassiosirophycidae</taxon>
        <taxon>Thalassiosirales</taxon>
        <taxon>Thalassiosiraceae</taxon>
        <taxon>Thalassiosira</taxon>
    </lineage>
</organism>
<name>K0SXT7_THAOC</name>
<dbReference type="EMBL" id="AGNL01008933">
    <property type="protein sequence ID" value="EJK70180.1"/>
    <property type="molecule type" value="Genomic_DNA"/>
</dbReference>
<accession>K0SXT7</accession>
<evidence type="ECO:0000256" key="1">
    <source>
        <dbReference type="SAM" id="Coils"/>
    </source>
</evidence>
<proteinExistence type="predicted"/>
<keyword evidence="1" id="KW-0175">Coiled coil</keyword>
<evidence type="ECO:0000256" key="2">
    <source>
        <dbReference type="SAM" id="Phobius"/>
    </source>
</evidence>
<dbReference type="OrthoDB" id="10562256at2759"/>
<dbReference type="AlphaFoldDB" id="K0SXT7"/>
<evidence type="ECO:0000313" key="4">
    <source>
        <dbReference type="Proteomes" id="UP000266841"/>
    </source>
</evidence>
<gene>
    <name evidence="3" type="ORF">THAOC_08483</name>
</gene>
<keyword evidence="2" id="KW-1133">Transmembrane helix</keyword>
<protein>
    <submittedName>
        <fullName evidence="3">Uncharacterized protein</fullName>
    </submittedName>
</protein>